<comment type="caution">
    <text evidence="6">The sequence shown here is derived from an EMBL/GenBank/DDBJ whole genome shotgun (WGS) entry which is preliminary data.</text>
</comment>
<proteinExistence type="predicted"/>
<keyword evidence="2" id="KW-1133">Transmembrane helix</keyword>
<organism evidence="6 7">
    <name type="scientific">Paenirhodobacter populi</name>
    <dbReference type="NCBI Taxonomy" id="2306993"/>
    <lineage>
        <taxon>Bacteria</taxon>
        <taxon>Pseudomonadati</taxon>
        <taxon>Pseudomonadota</taxon>
        <taxon>Alphaproteobacteria</taxon>
        <taxon>Rhodobacterales</taxon>
        <taxon>Rhodobacter group</taxon>
        <taxon>Paenirhodobacter</taxon>
    </lineage>
</organism>
<dbReference type="PIRSF" id="PIRSF018266">
    <property type="entry name" value="FecR"/>
    <property type="match status" value="1"/>
</dbReference>
<protein>
    <submittedName>
        <fullName evidence="6">FecR family protein</fullName>
    </submittedName>
</protein>
<dbReference type="Gene3D" id="2.60.120.1440">
    <property type="match status" value="1"/>
</dbReference>
<dbReference type="Pfam" id="PF04773">
    <property type="entry name" value="FecR"/>
    <property type="match status" value="1"/>
</dbReference>
<feature type="domain" description="FecR protein" evidence="3">
    <location>
        <begin position="127"/>
        <end position="218"/>
    </location>
</feature>
<reference evidence="6 7" key="1">
    <citation type="submission" date="2019-01" db="EMBL/GenBank/DDBJ databases">
        <title>Sinorhodobacter populi sp. nov. isolated from the symptomatic bark tissue of Populus euramericana canker.</title>
        <authorList>
            <person name="Xu G."/>
        </authorList>
    </citation>
    <scope>NUCLEOTIDE SEQUENCE [LARGE SCALE GENOMIC DNA]</scope>
    <source>
        <strain evidence="6 7">2D-5</strain>
    </source>
</reference>
<feature type="domain" description="Protein FecR C-terminal" evidence="5">
    <location>
        <begin position="263"/>
        <end position="322"/>
    </location>
</feature>
<keyword evidence="2" id="KW-0472">Membrane</keyword>
<keyword evidence="7" id="KW-1185">Reference proteome</keyword>
<dbReference type="PANTHER" id="PTHR30273">
    <property type="entry name" value="PERIPLASMIC SIGNAL SENSOR AND SIGMA FACTOR ACTIVATOR FECR-RELATED"/>
    <property type="match status" value="1"/>
</dbReference>
<reference evidence="6 7" key="2">
    <citation type="submission" date="2019-01" db="EMBL/GenBank/DDBJ databases">
        <authorList>
            <person name="Li Y."/>
        </authorList>
    </citation>
    <scope>NUCLEOTIDE SEQUENCE [LARGE SCALE GENOMIC DNA]</scope>
    <source>
        <strain evidence="6 7">2D-5</strain>
    </source>
</reference>
<dbReference type="PANTHER" id="PTHR30273:SF2">
    <property type="entry name" value="PROTEIN FECR"/>
    <property type="match status" value="1"/>
</dbReference>
<evidence type="ECO:0000256" key="1">
    <source>
        <dbReference type="SAM" id="MobiDB-lite"/>
    </source>
</evidence>
<dbReference type="InterPro" id="IPR032623">
    <property type="entry name" value="FecR_N"/>
</dbReference>
<dbReference type="InterPro" id="IPR006860">
    <property type="entry name" value="FecR"/>
</dbReference>
<dbReference type="Gene3D" id="3.55.50.30">
    <property type="match status" value="1"/>
</dbReference>
<dbReference type="GO" id="GO:0016989">
    <property type="term" value="F:sigma factor antagonist activity"/>
    <property type="evidence" value="ECO:0007669"/>
    <property type="project" value="TreeGrafter"/>
</dbReference>
<dbReference type="Pfam" id="PF16344">
    <property type="entry name" value="FecR_C"/>
    <property type="match status" value="1"/>
</dbReference>
<feature type="region of interest" description="Disordered" evidence="1">
    <location>
        <begin position="1"/>
        <end position="22"/>
    </location>
</feature>
<evidence type="ECO:0000256" key="2">
    <source>
        <dbReference type="SAM" id="Phobius"/>
    </source>
</evidence>
<dbReference type="RefSeq" id="WP_128270862.1">
    <property type="nucleotide sequence ID" value="NZ_SAUW01000033.1"/>
</dbReference>
<dbReference type="Pfam" id="PF16220">
    <property type="entry name" value="DUF4880"/>
    <property type="match status" value="1"/>
</dbReference>
<name>A0A443ILK9_9RHOB</name>
<dbReference type="Proteomes" id="UP000285710">
    <property type="component" value="Unassembled WGS sequence"/>
</dbReference>
<evidence type="ECO:0000259" key="5">
    <source>
        <dbReference type="Pfam" id="PF16344"/>
    </source>
</evidence>
<feature type="domain" description="FecR N-terminal" evidence="4">
    <location>
        <begin position="27"/>
        <end position="68"/>
    </location>
</feature>
<keyword evidence="2" id="KW-0812">Transmembrane</keyword>
<feature type="transmembrane region" description="Helical" evidence="2">
    <location>
        <begin position="97"/>
        <end position="117"/>
    </location>
</feature>
<evidence type="ECO:0000259" key="3">
    <source>
        <dbReference type="Pfam" id="PF04773"/>
    </source>
</evidence>
<dbReference type="InterPro" id="IPR032508">
    <property type="entry name" value="FecR_C"/>
</dbReference>
<evidence type="ECO:0000313" key="7">
    <source>
        <dbReference type="Proteomes" id="UP000285710"/>
    </source>
</evidence>
<gene>
    <name evidence="6" type="ORF">D2T33_19360</name>
</gene>
<dbReference type="AlphaFoldDB" id="A0A443ILK9"/>
<evidence type="ECO:0000259" key="4">
    <source>
        <dbReference type="Pfam" id="PF16220"/>
    </source>
</evidence>
<dbReference type="InterPro" id="IPR012373">
    <property type="entry name" value="Ferrdict_sens_TM"/>
</dbReference>
<dbReference type="EMBL" id="SAUW01000033">
    <property type="protein sequence ID" value="RWR05817.1"/>
    <property type="molecule type" value="Genomic_DNA"/>
</dbReference>
<accession>A0A443ILK9</accession>
<feature type="compositionally biased region" description="Basic and acidic residues" evidence="1">
    <location>
        <begin position="1"/>
        <end position="13"/>
    </location>
</feature>
<evidence type="ECO:0000313" key="6">
    <source>
        <dbReference type="EMBL" id="RWR05817.1"/>
    </source>
</evidence>
<sequence length="332" mass="36423">MDHNVPPSHDRTADAAAGYTHDDPAVDDALDWFGRLRDGTPDPAVLDQFGQWLAQDPRHATEFRALEEMWGSSAFLKAVESLPPETVRAPVRRRQGWLMRVAAVAAVAALAAGIWHYPRMMADWRADYLTATGDRATVRLPDGSTMVLNTDSAVALDFDNGRREVSLLRGEAWFDVRHDPDHPFRVTGGFGRAEVKGTAFSLRREDGRDEVVLERGRVDVSCLCDGAGPVALHPGEAVTVPPAGPQAPVPASPDRLAWREGRVMFRDTRLGEVVSELSRYYDGTIIVAGDRISRIVVTGNYRLDRIEGAIRTLADAAGVRMTRLPGGVIILR</sequence>